<accession>A0A2S2KTV0</accession>
<keyword evidence="2" id="KW-1185">Reference proteome</keyword>
<sequence>MTTKTIKTILFASLIAAMILPFSGMNYAVAEEVDKEYVEKIANKATALMEQLETEQNPNKIDRMQKQLERLLVILNSVGLYTEEQFEVIKEERQYDTPEETSESIQSFCPSCDDAVKVKVGFDYKLWGFYGTANGNWDTITSADPNGFSQALVGSWGADYAHTWYQYYLANGANGANVNFTPYITNSNDGLVHNYGTFQQTVSSTTIQQDYPSPVAYTPIYGNDKVKLVAVLQSIW</sequence>
<comment type="caution">
    <text evidence="1">The sequence shown here is derived from an EMBL/GenBank/DDBJ whole genome shotgun (WGS) entry which is preliminary data.</text>
</comment>
<dbReference type="EMBL" id="BGKI01000012">
    <property type="protein sequence ID" value="GBH35072.1"/>
    <property type="molecule type" value="Genomic_DNA"/>
</dbReference>
<dbReference type="RefSeq" id="WP_146196010.1">
    <property type="nucleotide sequence ID" value="NZ_AP026695.1"/>
</dbReference>
<dbReference type="Proteomes" id="UP000245829">
    <property type="component" value="Unassembled WGS sequence"/>
</dbReference>
<evidence type="ECO:0000313" key="2">
    <source>
        <dbReference type="Proteomes" id="UP000245829"/>
    </source>
</evidence>
<gene>
    <name evidence="1" type="ORF">NZNM25_18630</name>
</gene>
<reference evidence="1 2" key="1">
    <citation type="submission" date="2018-05" db="EMBL/GenBank/DDBJ databases">
        <title>genome sequencing of Nitrosopumilus sp. NM25.</title>
        <authorList>
            <person name="Mori K."/>
            <person name="Nakagawa T."/>
        </authorList>
    </citation>
    <scope>NUCLEOTIDE SEQUENCE [LARGE SCALE GENOMIC DNA]</scope>
    <source>
        <strain evidence="1 2">NM25</strain>
    </source>
</reference>
<organism evidence="1 2">
    <name type="scientific">Nitrosopumilus zosterae</name>
    <dbReference type="NCBI Taxonomy" id="718286"/>
    <lineage>
        <taxon>Archaea</taxon>
        <taxon>Nitrososphaerota</taxon>
        <taxon>Nitrososphaeria</taxon>
        <taxon>Nitrosopumilales</taxon>
        <taxon>Nitrosopumilaceae</taxon>
        <taxon>Nitrosopumilus</taxon>
    </lineage>
</organism>
<dbReference type="AlphaFoldDB" id="A0A2S2KTV0"/>
<name>A0A2S2KTV0_9ARCH</name>
<proteinExistence type="predicted"/>
<dbReference type="OrthoDB" id="387555at2157"/>
<protein>
    <submittedName>
        <fullName evidence="1">Uncharacterized protein</fullName>
    </submittedName>
</protein>
<dbReference type="GeneID" id="76210091"/>
<evidence type="ECO:0000313" key="1">
    <source>
        <dbReference type="EMBL" id="GBH35072.1"/>
    </source>
</evidence>